<dbReference type="Proteomes" id="UP001153269">
    <property type="component" value="Unassembled WGS sequence"/>
</dbReference>
<gene>
    <name evidence="3" type="ORF">PLEPLA_LOCUS21910</name>
</gene>
<evidence type="ECO:0000256" key="1">
    <source>
        <dbReference type="ARBA" id="ARBA00006186"/>
    </source>
</evidence>
<dbReference type="AlphaFoldDB" id="A0A9N7YR98"/>
<accession>A0A9N7YR98</accession>
<dbReference type="Pfam" id="PF05760">
    <property type="entry name" value="IER"/>
    <property type="match status" value="1"/>
</dbReference>
<reference evidence="3" key="1">
    <citation type="submission" date="2020-03" db="EMBL/GenBank/DDBJ databases">
        <authorList>
            <person name="Weist P."/>
        </authorList>
    </citation>
    <scope>NUCLEOTIDE SEQUENCE</scope>
</reference>
<dbReference type="EMBL" id="CADEAL010001602">
    <property type="protein sequence ID" value="CAB1433819.1"/>
    <property type="molecule type" value="Genomic_DNA"/>
</dbReference>
<keyword evidence="4" id="KW-1185">Reference proteome</keyword>
<comment type="similarity">
    <text evidence="1">Belongs to the IER family.</text>
</comment>
<evidence type="ECO:0008006" key="5">
    <source>
        <dbReference type="Google" id="ProtNLM"/>
    </source>
</evidence>
<dbReference type="PANTHER" id="PTHR15895">
    <property type="entry name" value="IMMEDIATE EARLY RESPONSE GENE"/>
    <property type="match status" value="1"/>
</dbReference>
<protein>
    <recommendedName>
        <fullName evidence="5">Immediate early response 2</fullName>
    </recommendedName>
</protein>
<sequence>MEVSAEAKRIMVVALGKLYSSRSQRGGLRLHRSLLLTLVMKSARDIYHEAQATAECVEPGCEQQHPEAAEGNTESSCGELRTLPLEEVVVSRKEDKENRCPSVTVPAQPSRKRRGKAAVEPDFLPCKKAKLEKASCPQQLLISPALMDYVNCSGLGAHPAPMPIHRAIAAPPGPDVTPNKPVHAPGIPEAADERSSVTSDPNTSSSLQESSWSGAPTGPGFTGLTELYMNI</sequence>
<name>A0A9N7YR98_PLEPL</name>
<proteinExistence type="inferred from homology"/>
<evidence type="ECO:0000256" key="2">
    <source>
        <dbReference type="SAM" id="MobiDB-lite"/>
    </source>
</evidence>
<evidence type="ECO:0000313" key="3">
    <source>
        <dbReference type="EMBL" id="CAB1433819.1"/>
    </source>
</evidence>
<dbReference type="InterPro" id="IPR008653">
    <property type="entry name" value="IER"/>
</dbReference>
<feature type="compositionally biased region" description="Low complexity" evidence="2">
    <location>
        <begin position="196"/>
        <end position="206"/>
    </location>
</feature>
<evidence type="ECO:0000313" key="4">
    <source>
        <dbReference type="Proteomes" id="UP001153269"/>
    </source>
</evidence>
<feature type="region of interest" description="Disordered" evidence="2">
    <location>
        <begin position="167"/>
        <end position="220"/>
    </location>
</feature>
<comment type="caution">
    <text evidence="3">The sequence shown here is derived from an EMBL/GenBank/DDBJ whole genome shotgun (WGS) entry which is preliminary data.</text>
</comment>
<organism evidence="3 4">
    <name type="scientific">Pleuronectes platessa</name>
    <name type="common">European plaice</name>
    <dbReference type="NCBI Taxonomy" id="8262"/>
    <lineage>
        <taxon>Eukaryota</taxon>
        <taxon>Metazoa</taxon>
        <taxon>Chordata</taxon>
        <taxon>Craniata</taxon>
        <taxon>Vertebrata</taxon>
        <taxon>Euteleostomi</taxon>
        <taxon>Actinopterygii</taxon>
        <taxon>Neopterygii</taxon>
        <taxon>Teleostei</taxon>
        <taxon>Neoteleostei</taxon>
        <taxon>Acanthomorphata</taxon>
        <taxon>Carangaria</taxon>
        <taxon>Pleuronectiformes</taxon>
        <taxon>Pleuronectoidei</taxon>
        <taxon>Pleuronectidae</taxon>
        <taxon>Pleuronectes</taxon>
    </lineage>
</organism>